<keyword evidence="1" id="KW-0812">Transmembrane</keyword>
<organism evidence="2 3">
    <name type="scientific">Methylacidimicrobium cyclopophantes</name>
    <dbReference type="NCBI Taxonomy" id="1041766"/>
    <lineage>
        <taxon>Bacteria</taxon>
        <taxon>Pseudomonadati</taxon>
        <taxon>Verrucomicrobiota</taxon>
        <taxon>Methylacidimicrobium</taxon>
    </lineage>
</organism>
<protein>
    <recommendedName>
        <fullName evidence="4">Preprotein translocase subunit SecE</fullName>
    </recommendedName>
</protein>
<sequence length="90" mass="10082">MVLGLASVVALGWVWARQRKRVASFLAEVSGELKKCSWPWEPQEKGARRYRELIDSTVVVAISSVLLAAVVTFADFLLIRVVGFLTRLHL</sequence>
<accession>A0A5E6MP43</accession>
<proteinExistence type="predicted"/>
<keyword evidence="3" id="KW-1185">Reference proteome</keyword>
<keyword evidence="1" id="KW-0472">Membrane</keyword>
<evidence type="ECO:0000313" key="2">
    <source>
        <dbReference type="EMBL" id="VVM07218.1"/>
    </source>
</evidence>
<gene>
    <name evidence="2" type="ORF">MAMC_01507</name>
</gene>
<evidence type="ECO:0008006" key="4">
    <source>
        <dbReference type="Google" id="ProtNLM"/>
    </source>
</evidence>
<dbReference type="Proteomes" id="UP000381693">
    <property type="component" value="Unassembled WGS sequence"/>
</dbReference>
<evidence type="ECO:0000256" key="1">
    <source>
        <dbReference type="SAM" id="Phobius"/>
    </source>
</evidence>
<name>A0A5E6MP43_9BACT</name>
<comment type="caution">
    <text evidence="2">The sequence shown here is derived from an EMBL/GenBank/DDBJ whole genome shotgun (WGS) entry which is preliminary data.</text>
</comment>
<dbReference type="Gene3D" id="1.20.5.1030">
    <property type="entry name" value="Preprotein translocase secy subunit"/>
    <property type="match status" value="1"/>
</dbReference>
<keyword evidence="1" id="KW-1133">Transmembrane helix</keyword>
<feature type="transmembrane region" description="Helical" evidence="1">
    <location>
        <begin position="58"/>
        <end position="79"/>
    </location>
</feature>
<reference evidence="2" key="1">
    <citation type="submission" date="2019-09" db="EMBL/GenBank/DDBJ databases">
        <authorList>
            <person name="Cremers G."/>
        </authorList>
    </citation>
    <scope>NUCLEOTIDE SEQUENCE [LARGE SCALE GENOMIC DNA]</scope>
    <source>
        <strain evidence="2">3B</strain>
    </source>
</reference>
<evidence type="ECO:0000313" key="3">
    <source>
        <dbReference type="Proteomes" id="UP000381693"/>
    </source>
</evidence>
<dbReference type="EMBL" id="CABFUZ020000153">
    <property type="protein sequence ID" value="VVM07218.1"/>
    <property type="molecule type" value="Genomic_DNA"/>
</dbReference>
<dbReference type="InterPro" id="IPR038379">
    <property type="entry name" value="SecE_sf"/>
</dbReference>
<dbReference type="AlphaFoldDB" id="A0A5E6MP43"/>